<dbReference type="AlphaFoldDB" id="A0A9P6TDZ0"/>
<evidence type="ECO:0000259" key="6">
    <source>
        <dbReference type="PROSITE" id="PS51526"/>
    </source>
</evidence>
<feature type="compositionally biased region" description="Polar residues" evidence="5">
    <location>
        <begin position="1"/>
        <end position="11"/>
    </location>
</feature>
<dbReference type="Proteomes" id="UP000886653">
    <property type="component" value="Unassembled WGS sequence"/>
</dbReference>
<dbReference type="PANTHER" id="PTHR22970">
    <property type="entry name" value="AT-RICH INTERACTIVE DOMAIN-CONTAINING PROTEIN 2"/>
    <property type="match status" value="1"/>
</dbReference>
<dbReference type="GO" id="GO:0016586">
    <property type="term" value="C:RSC-type complex"/>
    <property type="evidence" value="ECO:0007669"/>
    <property type="project" value="TreeGrafter"/>
</dbReference>
<gene>
    <name evidence="7" type="ORF">CROQUDRAFT_479870</name>
</gene>
<accession>A0A9P6TDZ0</accession>
<keyword evidence="1" id="KW-0156">Chromatin regulator</keyword>
<feature type="domain" description="RFX-type winged-helix" evidence="6">
    <location>
        <begin position="483"/>
        <end position="561"/>
    </location>
</feature>
<dbReference type="InterPro" id="IPR052406">
    <property type="entry name" value="Chromatin_Remodeling_Comp"/>
</dbReference>
<keyword evidence="4" id="KW-0539">Nucleus</keyword>
<dbReference type="OrthoDB" id="338531at2759"/>
<reference evidence="7" key="1">
    <citation type="submission" date="2013-11" db="EMBL/GenBank/DDBJ databases">
        <title>Genome sequence of the fusiform rust pathogen reveals effectors for host alternation and coevolution with pine.</title>
        <authorList>
            <consortium name="DOE Joint Genome Institute"/>
            <person name="Smith K."/>
            <person name="Pendleton A."/>
            <person name="Kubisiak T."/>
            <person name="Anderson C."/>
            <person name="Salamov A."/>
            <person name="Aerts A."/>
            <person name="Riley R."/>
            <person name="Clum A."/>
            <person name="Lindquist E."/>
            <person name="Ence D."/>
            <person name="Campbell M."/>
            <person name="Kronenberg Z."/>
            <person name="Feau N."/>
            <person name="Dhillon B."/>
            <person name="Hamelin R."/>
            <person name="Burleigh J."/>
            <person name="Smith J."/>
            <person name="Yandell M."/>
            <person name="Nelson C."/>
            <person name="Grigoriev I."/>
            <person name="Davis J."/>
        </authorList>
    </citation>
    <scope>NUCLEOTIDE SEQUENCE</scope>
    <source>
        <strain evidence="7">G11</strain>
    </source>
</reference>
<organism evidence="7 8">
    <name type="scientific">Cronartium quercuum f. sp. fusiforme G11</name>
    <dbReference type="NCBI Taxonomy" id="708437"/>
    <lineage>
        <taxon>Eukaryota</taxon>
        <taxon>Fungi</taxon>
        <taxon>Dikarya</taxon>
        <taxon>Basidiomycota</taxon>
        <taxon>Pucciniomycotina</taxon>
        <taxon>Pucciniomycetes</taxon>
        <taxon>Pucciniales</taxon>
        <taxon>Coleosporiaceae</taxon>
        <taxon>Cronartium</taxon>
    </lineage>
</organism>
<dbReference type="PANTHER" id="PTHR22970:SF14">
    <property type="entry name" value="AT-RICH INTERACTIVE DOMAIN-CONTAINING PROTEIN 2"/>
    <property type="match status" value="1"/>
</dbReference>
<keyword evidence="8" id="KW-1185">Reference proteome</keyword>
<name>A0A9P6TDZ0_9BASI</name>
<feature type="region of interest" description="Disordered" evidence="5">
    <location>
        <begin position="1"/>
        <end position="21"/>
    </location>
</feature>
<dbReference type="EMBL" id="MU167250">
    <property type="protein sequence ID" value="KAG0147233.1"/>
    <property type="molecule type" value="Genomic_DNA"/>
</dbReference>
<evidence type="ECO:0000256" key="2">
    <source>
        <dbReference type="ARBA" id="ARBA00023015"/>
    </source>
</evidence>
<proteinExistence type="predicted"/>
<dbReference type="GO" id="GO:0006355">
    <property type="term" value="P:regulation of DNA-templated transcription"/>
    <property type="evidence" value="ECO:0007669"/>
    <property type="project" value="InterPro"/>
</dbReference>
<dbReference type="GO" id="GO:0006325">
    <property type="term" value="P:chromatin organization"/>
    <property type="evidence" value="ECO:0007669"/>
    <property type="project" value="UniProtKB-KW"/>
</dbReference>
<evidence type="ECO:0000256" key="5">
    <source>
        <dbReference type="SAM" id="MobiDB-lite"/>
    </source>
</evidence>
<sequence length="760" mass="84972">MPDTPIRQSNRIPKRTNARPPVLIPAIPRPTTTAATATNLTNNTTTTTPISYINNLNTHHHHHQQSPLSQLQQQSNSYQPLRLPITTSSARPPSPIRSIQHSRIQPTPPFHKLEAVLGGIPHYLDQPGPQNRILLSIKSGVPDDVDFGLEILLAGSFYEPEAIQLSKFIGLIDALLNLVTTYVSPGLFEDSNVRDVRRRAIEATLIIRNFITLDHFAKLISTNPRLPLTLLNGLELGEESTDPEYLSLLLEILETAATHGIALDRRLNRVRVRPSMTNRPLPVAEQPVAEGVIERPSDWAYDLFSILDTLTTSPDRNLVIGAYRALASLGRLAHNQVILGVLALERCESNHEPWPTSLSRALDLLALPDSDLLLSALDYLYVLTNNPSLALSITAHHPHPYPIAKLLLAHLRHHAQPSVGPAQTLPAPAPHWFYTRPTPPTLPIQTKPMTITPQTPTMTEVHKILLDDITLGNLPNQPEPIRARNWMELVFEPHDESEIAQVTLWLAYKTQFEGKSNQIQMIAPADAIKLTADVFPNAVPSVLETPSGERKFVIKGMRPREKVVTAPVELVKCKWVDCNEGPMRGGSEGLYQHITSTHLTNSEDNNNDKCQWHTCTAKPSDIRTHIITHLLPANTKTDKSPIIIDKASFERFQICRYESVHGDIEDHGAIGIGYISGLVLRNILKSISEQEKSEEEEEPKEEVGLKIVSDGWLERELLNWAVEDKWLSNLVCEMLSYLNLIEQKLKGLSDHHGVNLMEWD</sequence>
<evidence type="ECO:0000256" key="1">
    <source>
        <dbReference type="ARBA" id="ARBA00022853"/>
    </source>
</evidence>
<keyword evidence="3" id="KW-0804">Transcription</keyword>
<evidence type="ECO:0000256" key="3">
    <source>
        <dbReference type="ARBA" id="ARBA00023163"/>
    </source>
</evidence>
<dbReference type="PROSITE" id="PS51526">
    <property type="entry name" value="RFX_DBD"/>
    <property type="match status" value="1"/>
</dbReference>
<dbReference type="InterPro" id="IPR003150">
    <property type="entry name" value="DNA-bd_RFX"/>
</dbReference>
<evidence type="ECO:0000313" key="8">
    <source>
        <dbReference type="Proteomes" id="UP000886653"/>
    </source>
</evidence>
<evidence type="ECO:0000313" key="7">
    <source>
        <dbReference type="EMBL" id="KAG0147233.1"/>
    </source>
</evidence>
<comment type="caution">
    <text evidence="7">The sequence shown here is derived from an EMBL/GenBank/DDBJ whole genome shotgun (WGS) entry which is preliminary data.</text>
</comment>
<keyword evidence="2" id="KW-0805">Transcription regulation</keyword>
<protein>
    <recommendedName>
        <fullName evidence="6">RFX-type winged-helix domain-containing protein</fullName>
    </recommendedName>
</protein>
<evidence type="ECO:0000256" key="4">
    <source>
        <dbReference type="ARBA" id="ARBA00023242"/>
    </source>
</evidence>
<dbReference type="GO" id="GO:0003677">
    <property type="term" value="F:DNA binding"/>
    <property type="evidence" value="ECO:0007669"/>
    <property type="project" value="InterPro"/>
</dbReference>